<feature type="transmembrane region" description="Helical" evidence="2">
    <location>
        <begin position="70"/>
        <end position="91"/>
    </location>
</feature>
<keyword evidence="2" id="KW-1133">Transmembrane helix</keyword>
<evidence type="ECO:0000256" key="1">
    <source>
        <dbReference type="PIRNR" id="PIRNR016661"/>
    </source>
</evidence>
<dbReference type="Pfam" id="PF02632">
    <property type="entry name" value="BioY"/>
    <property type="match status" value="1"/>
</dbReference>
<dbReference type="Proteomes" id="UP001206983">
    <property type="component" value="Unassembled WGS sequence"/>
</dbReference>
<dbReference type="EMBL" id="JTEO01000004">
    <property type="protein sequence ID" value="MCQ6963158.1"/>
    <property type="molecule type" value="Genomic_DNA"/>
</dbReference>
<dbReference type="Gene3D" id="1.10.1760.20">
    <property type="match status" value="1"/>
</dbReference>
<reference evidence="3 4" key="1">
    <citation type="journal article" date="2011" name="Appl. Environ. Microbiol.">
        <title>Methanogenic archaea isolated from Taiwan's Chelungpu fault.</title>
        <authorList>
            <person name="Wu S.Y."/>
            <person name="Lai M.C."/>
        </authorList>
    </citation>
    <scope>NUCLEOTIDE SEQUENCE [LARGE SCALE GENOMIC DNA]</scope>
    <source>
        <strain evidence="3 4">St545Mb</strain>
    </source>
</reference>
<feature type="transmembrane region" description="Helical" evidence="2">
    <location>
        <begin position="154"/>
        <end position="179"/>
    </location>
</feature>
<keyword evidence="4" id="KW-1185">Reference proteome</keyword>
<feature type="transmembrane region" description="Helical" evidence="2">
    <location>
        <begin position="126"/>
        <end position="148"/>
    </location>
</feature>
<dbReference type="PANTHER" id="PTHR34295">
    <property type="entry name" value="BIOTIN TRANSPORTER BIOY"/>
    <property type="match status" value="1"/>
</dbReference>
<dbReference type="InterPro" id="IPR003784">
    <property type="entry name" value="BioY"/>
</dbReference>
<protein>
    <submittedName>
        <fullName evidence="3">Biotin synthase</fullName>
    </submittedName>
</protein>
<evidence type="ECO:0000256" key="2">
    <source>
        <dbReference type="SAM" id="Phobius"/>
    </source>
</evidence>
<name>A0AAE3L1N2_9EURY</name>
<organism evidence="3 4">
    <name type="scientific">Methanolobus chelungpuianus</name>
    <dbReference type="NCBI Taxonomy" id="502115"/>
    <lineage>
        <taxon>Archaea</taxon>
        <taxon>Methanobacteriati</taxon>
        <taxon>Methanobacteriota</taxon>
        <taxon>Stenosarchaea group</taxon>
        <taxon>Methanomicrobia</taxon>
        <taxon>Methanosarcinales</taxon>
        <taxon>Methanosarcinaceae</taxon>
        <taxon>Methanolobus</taxon>
    </lineage>
</organism>
<proteinExistence type="inferred from homology"/>
<dbReference type="AlphaFoldDB" id="A0AAE3L1N2"/>
<keyword evidence="2" id="KW-0812">Transmembrane</keyword>
<dbReference type="GO" id="GO:0015225">
    <property type="term" value="F:biotin transmembrane transporter activity"/>
    <property type="evidence" value="ECO:0007669"/>
    <property type="project" value="UniProtKB-UniRule"/>
</dbReference>
<comment type="subcellular location">
    <subcellularLocation>
        <location evidence="1">Cell membrane</location>
        <topology evidence="1">Multi-pass membrane protein</topology>
    </subcellularLocation>
</comment>
<evidence type="ECO:0000313" key="3">
    <source>
        <dbReference type="EMBL" id="MCQ6963158.1"/>
    </source>
</evidence>
<dbReference type="GO" id="GO:0005886">
    <property type="term" value="C:plasma membrane"/>
    <property type="evidence" value="ECO:0007669"/>
    <property type="project" value="UniProtKB-SubCell"/>
</dbReference>
<keyword evidence="1 2" id="KW-0472">Membrane</keyword>
<feature type="transmembrane region" description="Helical" evidence="2">
    <location>
        <begin position="21"/>
        <end position="39"/>
    </location>
</feature>
<sequence>MNENYHYENYYESDVRKMAMASLFTALIAVGAFIRIPVLISPVPITLQVLFIFLAGAMLGARWGSMSVMIYLLLGIIGLPVFSGGSSGIGVLFGPTGGYLAGFVFAAFVIGTFSDRWGTSGVLRNALFMSAGLLVIYLLGAAYMVYVARISVESAILLGVAPFIPGDLLKLVFSSVIAAKYSLE</sequence>
<dbReference type="PIRSF" id="PIRSF016661">
    <property type="entry name" value="BioY"/>
    <property type="match status" value="1"/>
</dbReference>
<gene>
    <name evidence="3" type="ORF">PV02_04990</name>
</gene>
<comment type="caution">
    <text evidence="3">The sequence shown here is derived from an EMBL/GenBank/DDBJ whole genome shotgun (WGS) entry which is preliminary data.</text>
</comment>
<dbReference type="PANTHER" id="PTHR34295:SF1">
    <property type="entry name" value="BIOTIN TRANSPORTER BIOY"/>
    <property type="match status" value="1"/>
</dbReference>
<keyword evidence="1" id="KW-1003">Cell membrane</keyword>
<dbReference type="RefSeq" id="WP_256622298.1">
    <property type="nucleotide sequence ID" value="NZ_JTEO01000004.1"/>
</dbReference>
<comment type="similarity">
    <text evidence="1">Belongs to the BioY family.</text>
</comment>
<keyword evidence="1" id="KW-0813">Transport</keyword>
<evidence type="ECO:0000313" key="4">
    <source>
        <dbReference type="Proteomes" id="UP001206983"/>
    </source>
</evidence>
<feature type="transmembrane region" description="Helical" evidence="2">
    <location>
        <begin position="97"/>
        <end position="114"/>
    </location>
</feature>
<accession>A0AAE3L1N2</accession>